<dbReference type="Gene3D" id="3.40.50.300">
    <property type="entry name" value="P-loop containing nucleotide triphosphate hydrolases"/>
    <property type="match status" value="2"/>
</dbReference>
<dbReference type="InterPro" id="IPR036640">
    <property type="entry name" value="ABC1_TM_sf"/>
</dbReference>
<keyword evidence="5" id="KW-0067">ATP-binding</keyword>
<dbReference type="GO" id="GO:0140359">
    <property type="term" value="F:ABC-type transporter activity"/>
    <property type="evidence" value="ECO:0007669"/>
    <property type="project" value="InterPro"/>
</dbReference>
<keyword evidence="7 9" id="KW-0472">Membrane</keyword>
<dbReference type="FunFam" id="3.40.50.300:FF:000163">
    <property type="entry name" value="Multidrug resistance-associated protein member 4"/>
    <property type="match status" value="1"/>
</dbReference>
<dbReference type="FunFam" id="3.40.50.300:FF:000997">
    <property type="entry name" value="Multidrug resistance-associated protein 1"/>
    <property type="match status" value="1"/>
</dbReference>
<dbReference type="InterPro" id="IPR044726">
    <property type="entry name" value="ABCC_6TM_D2"/>
</dbReference>
<feature type="transmembrane region" description="Helical" evidence="9">
    <location>
        <begin position="964"/>
        <end position="989"/>
    </location>
</feature>
<dbReference type="Pfam" id="PF00005">
    <property type="entry name" value="ABC_tran"/>
    <property type="match status" value="2"/>
</dbReference>
<dbReference type="InterPro" id="IPR003593">
    <property type="entry name" value="AAA+_ATPase"/>
</dbReference>
<evidence type="ECO:0000313" key="13">
    <source>
        <dbReference type="Proteomes" id="UP000789508"/>
    </source>
</evidence>
<feature type="domain" description="ABC transporter" evidence="10">
    <location>
        <begin position="1058"/>
        <end position="1292"/>
    </location>
</feature>
<gene>
    <name evidence="12" type="ORF">ALEPTO_LOCUS5444</name>
</gene>
<dbReference type="CDD" id="cd18580">
    <property type="entry name" value="ABC_6TM_ABCC_D2"/>
    <property type="match status" value="1"/>
</dbReference>
<keyword evidence="13" id="KW-1185">Reference proteome</keyword>
<feature type="domain" description="ABC transmembrane type-1" evidence="11">
    <location>
        <begin position="126"/>
        <end position="337"/>
    </location>
</feature>
<evidence type="ECO:0000256" key="6">
    <source>
        <dbReference type="ARBA" id="ARBA00022989"/>
    </source>
</evidence>
<dbReference type="SUPFAM" id="SSF90123">
    <property type="entry name" value="ABC transporter transmembrane region"/>
    <property type="match status" value="2"/>
</dbReference>
<feature type="transmembrane region" description="Helical" evidence="9">
    <location>
        <begin position="213"/>
        <end position="230"/>
    </location>
</feature>
<dbReference type="InterPro" id="IPR003439">
    <property type="entry name" value="ABC_transporter-like_ATP-bd"/>
</dbReference>
<evidence type="ECO:0000256" key="4">
    <source>
        <dbReference type="ARBA" id="ARBA00022741"/>
    </source>
</evidence>
<dbReference type="OrthoDB" id="6500128at2759"/>
<keyword evidence="2" id="KW-0813">Transport</keyword>
<comment type="caution">
    <text evidence="12">The sequence shown here is derived from an EMBL/GenBank/DDBJ whole genome shotgun (WGS) entry which is preliminary data.</text>
</comment>
<feature type="transmembrane region" description="Helical" evidence="9">
    <location>
        <begin position="135"/>
        <end position="155"/>
    </location>
</feature>
<evidence type="ECO:0000256" key="2">
    <source>
        <dbReference type="ARBA" id="ARBA00022448"/>
    </source>
</evidence>
<dbReference type="InterPro" id="IPR044746">
    <property type="entry name" value="ABCC_6TM_D1"/>
</dbReference>
<evidence type="ECO:0000256" key="8">
    <source>
        <dbReference type="SAM" id="MobiDB-lite"/>
    </source>
</evidence>
<dbReference type="SUPFAM" id="SSF52540">
    <property type="entry name" value="P-loop containing nucleoside triphosphate hydrolases"/>
    <property type="match status" value="2"/>
</dbReference>
<dbReference type="CDD" id="cd18579">
    <property type="entry name" value="ABC_6TM_ABCC_D1"/>
    <property type="match status" value="1"/>
</dbReference>
<dbReference type="Proteomes" id="UP000789508">
    <property type="component" value="Unassembled WGS sequence"/>
</dbReference>
<evidence type="ECO:0000256" key="5">
    <source>
        <dbReference type="ARBA" id="ARBA00022840"/>
    </source>
</evidence>
<dbReference type="CDD" id="cd03250">
    <property type="entry name" value="ABCC_MRP_domain1"/>
    <property type="match status" value="1"/>
</dbReference>
<comment type="subcellular location">
    <subcellularLocation>
        <location evidence="1">Membrane</location>
        <topology evidence="1">Multi-pass membrane protein</topology>
    </subcellularLocation>
</comment>
<dbReference type="InterPro" id="IPR027417">
    <property type="entry name" value="P-loop_NTPase"/>
</dbReference>
<feature type="region of interest" description="Disordered" evidence="8">
    <location>
        <begin position="1316"/>
        <end position="1380"/>
    </location>
</feature>
<evidence type="ECO:0000256" key="9">
    <source>
        <dbReference type="SAM" id="Phobius"/>
    </source>
</evidence>
<dbReference type="GO" id="GO:0016887">
    <property type="term" value="F:ATP hydrolysis activity"/>
    <property type="evidence" value="ECO:0007669"/>
    <property type="project" value="InterPro"/>
</dbReference>
<feature type="transmembrane region" description="Helical" evidence="9">
    <location>
        <begin position="740"/>
        <end position="761"/>
    </location>
</feature>
<feature type="domain" description="ABC transporter" evidence="10">
    <location>
        <begin position="435"/>
        <end position="655"/>
    </location>
</feature>
<proteinExistence type="predicted"/>
<evidence type="ECO:0000313" key="12">
    <source>
        <dbReference type="EMBL" id="CAG8541755.1"/>
    </source>
</evidence>
<dbReference type="CDD" id="cd03244">
    <property type="entry name" value="ABCC_MRP_domain2"/>
    <property type="match status" value="1"/>
</dbReference>
<keyword evidence="6 9" id="KW-1133">Transmembrane helix</keyword>
<dbReference type="GO" id="GO:0016020">
    <property type="term" value="C:membrane"/>
    <property type="evidence" value="ECO:0007669"/>
    <property type="project" value="UniProtKB-SubCell"/>
</dbReference>
<dbReference type="PANTHER" id="PTHR24223:SF447">
    <property type="entry name" value="MULTIDRUG RESISTANCE-ASSOCIATED PROTEIN 5"/>
    <property type="match status" value="1"/>
</dbReference>
<evidence type="ECO:0000256" key="1">
    <source>
        <dbReference type="ARBA" id="ARBA00004141"/>
    </source>
</evidence>
<name>A0A9N9ATJ0_9GLOM</name>
<dbReference type="InterPro" id="IPR050173">
    <property type="entry name" value="ABC_transporter_C-like"/>
</dbReference>
<sequence>MPPQTSNLPKSQPQVTLYGSNRINFLSSWLFLWVFGLLKVSRRHNLDSDDLLLQESEKAGVVGNKLENAWNEERDRKERSIRHALIKTFGFSYALLGLYKILWAASIFVGSYYLVNQLIIYIEKRDANGHENDNSSGYLYAIGLFLTSAFSSIFYNQLISECTRIGVQVRAALMVLIYRKSLRLSSVRGNADIVNLISHDCNRVAEACVNFHFLWSSVVEIIAIIILAWIELGVSAVPALVILMILIPTQYKLGWLTSKFASSMAKVTMSRINIMSEILTAIKLIKFYAWESYFRERIANERKKEMSQLLTSLIFKVWTLCVVFFTPMLVMLGCLLVKDLAYPDANGIKARTIFTTLALFNILSINNDIYNVMNILYSLSTNRYPLIMFPIAVRSILGAQDSFDKLNEFLLQTELEPLKRENDILDDDPKLRIVIDDADFIYDEQLDPSLNFLKMRVKQGEVVAIVGDVGAGKSSVLAAIFGQIRLSAGTRRIRGSISYVPHDAWLLNATLKENILFGNNFDSKRYQEVLHVCGVNRDLPLLSFGDQTEIGERGVNLSLGQRQRVSLARAVYSDADIVLLDDPLSAMDPVVAKHIFHECIRKYLKDKAVVYVTNQLQFLSDCDFIMVMKDGSCDEQGTYEELIAKDVNLASLIGEYMEIEDPDQIDELIREVKKTAKIARHNTIQFGSKRPTAIERNQLTIHSLNERDGIAFMNSDSRTKKPNEGEVDWKVYLEYLNKYTGFWGSFIVIFFFFLVQGVKLFSDWWLRKSVGVTNKSYGHFLGVYGALVGIAGLGVFIRGLAFAWVVFFKSHYLHDRTFMKTLRAPMSYFDVTPIGRILAIFAKHQIFVDEVLTDNALQFLSYLPVVLGTTIFVVVLIPYTIVPAVVLALVCWALIYFSYEVEERFKLLDAMTKSQIFAHLSATLDGLASIRVYDAQFRFDRQNLDKIDANSKTLFTMMQVKSWLALYIDFLASLFIYSTALCVVILKSIGASDTGLALVSALQLLIFGQWMIRYGRDAAITMSSVQQLLYYRQNIPTESAAIIENNRPPKNWGSRGEIEFKQVTLRYNAYGVAVLKHVTFHVKAREKIGIVGKTGSGKSTLLVSLLRIVELAGGQILIDGLDISTIGLRDLRNKIAIIPQEPVIFAGTIRSNLDPFEICTDEEIWESLDAVHLTEKVKSMPEKLDTPVLENGRNFSFGQRQLFCIARALLKKTNILVLDEATSAVDSQTDHLIQETIKKNFANHTVLTIAHRLNTIMEAERILCLNEGRVVEFDTPLRLLDNPDGFFYQLITGSGPEAAERLKQIALQHANQINSSSSIIESEDKGGSSSAGMGGIPDKIDKASIHSGTISDNASVKNSQNPTVPPPAHMPSFLDVFTPH</sequence>
<keyword evidence="4" id="KW-0547">Nucleotide-binding</keyword>
<feature type="transmembrane region" description="Helical" evidence="9">
    <location>
        <begin position="866"/>
        <end position="897"/>
    </location>
</feature>
<dbReference type="PROSITE" id="PS50893">
    <property type="entry name" value="ABC_TRANSPORTER_2"/>
    <property type="match status" value="2"/>
</dbReference>
<accession>A0A9N9ATJ0</accession>
<feature type="transmembrane region" description="Helical" evidence="9">
    <location>
        <begin position="236"/>
        <end position="253"/>
    </location>
</feature>
<protein>
    <submittedName>
        <fullName evidence="12">6472_t:CDS:1</fullName>
    </submittedName>
</protein>
<dbReference type="EMBL" id="CAJVPS010001534">
    <property type="protein sequence ID" value="CAG8541755.1"/>
    <property type="molecule type" value="Genomic_DNA"/>
</dbReference>
<feature type="compositionally biased region" description="Polar residues" evidence="8">
    <location>
        <begin position="1346"/>
        <end position="1362"/>
    </location>
</feature>
<dbReference type="PROSITE" id="PS00211">
    <property type="entry name" value="ABC_TRANSPORTER_1"/>
    <property type="match status" value="2"/>
</dbReference>
<evidence type="ECO:0000259" key="10">
    <source>
        <dbReference type="PROSITE" id="PS50893"/>
    </source>
</evidence>
<feature type="domain" description="ABC transmembrane type-1" evidence="11">
    <location>
        <begin position="746"/>
        <end position="1013"/>
    </location>
</feature>
<dbReference type="PANTHER" id="PTHR24223">
    <property type="entry name" value="ATP-BINDING CASSETTE SUB-FAMILY C"/>
    <property type="match status" value="1"/>
</dbReference>
<dbReference type="SMART" id="SM00382">
    <property type="entry name" value="AAA"/>
    <property type="match status" value="2"/>
</dbReference>
<organism evidence="12 13">
    <name type="scientific">Ambispora leptoticha</name>
    <dbReference type="NCBI Taxonomy" id="144679"/>
    <lineage>
        <taxon>Eukaryota</taxon>
        <taxon>Fungi</taxon>
        <taxon>Fungi incertae sedis</taxon>
        <taxon>Mucoromycota</taxon>
        <taxon>Glomeromycotina</taxon>
        <taxon>Glomeromycetes</taxon>
        <taxon>Archaeosporales</taxon>
        <taxon>Ambisporaceae</taxon>
        <taxon>Ambispora</taxon>
    </lineage>
</organism>
<evidence type="ECO:0000256" key="7">
    <source>
        <dbReference type="ARBA" id="ARBA00023136"/>
    </source>
</evidence>
<dbReference type="InterPro" id="IPR011527">
    <property type="entry name" value="ABC1_TM_dom"/>
</dbReference>
<feature type="transmembrane region" description="Helical" evidence="9">
    <location>
        <begin position="20"/>
        <end position="38"/>
    </location>
</feature>
<dbReference type="Gene3D" id="1.20.1560.10">
    <property type="entry name" value="ABC transporter type 1, transmembrane domain"/>
    <property type="match status" value="2"/>
</dbReference>
<feature type="transmembrane region" description="Helical" evidence="9">
    <location>
        <begin position="781"/>
        <end position="807"/>
    </location>
</feature>
<keyword evidence="3 9" id="KW-0812">Transmembrane</keyword>
<evidence type="ECO:0000259" key="11">
    <source>
        <dbReference type="PROSITE" id="PS50929"/>
    </source>
</evidence>
<evidence type="ECO:0000256" key="3">
    <source>
        <dbReference type="ARBA" id="ARBA00022692"/>
    </source>
</evidence>
<reference evidence="12" key="1">
    <citation type="submission" date="2021-06" db="EMBL/GenBank/DDBJ databases">
        <authorList>
            <person name="Kallberg Y."/>
            <person name="Tangrot J."/>
            <person name="Rosling A."/>
        </authorList>
    </citation>
    <scope>NUCLEOTIDE SEQUENCE</scope>
    <source>
        <strain evidence="12">FL130A</strain>
    </source>
</reference>
<dbReference type="PROSITE" id="PS50929">
    <property type="entry name" value="ABC_TM1F"/>
    <property type="match status" value="2"/>
</dbReference>
<dbReference type="InterPro" id="IPR017871">
    <property type="entry name" value="ABC_transporter-like_CS"/>
</dbReference>
<dbReference type="Pfam" id="PF00664">
    <property type="entry name" value="ABC_membrane"/>
    <property type="match status" value="2"/>
</dbReference>
<feature type="transmembrane region" description="Helical" evidence="9">
    <location>
        <begin position="313"/>
        <end position="337"/>
    </location>
</feature>
<feature type="transmembrane region" description="Helical" evidence="9">
    <location>
        <begin position="84"/>
        <end position="115"/>
    </location>
</feature>
<dbReference type="GO" id="GO:0005524">
    <property type="term" value="F:ATP binding"/>
    <property type="evidence" value="ECO:0007669"/>
    <property type="project" value="UniProtKB-KW"/>
</dbReference>